<dbReference type="EMBL" id="VDMB01000003">
    <property type="protein sequence ID" value="TYT75525.1"/>
    <property type="molecule type" value="Genomic_DNA"/>
</dbReference>
<dbReference type="NCBIfam" id="NF040501">
    <property type="entry name" value="resist_ArsN2"/>
    <property type="match status" value="1"/>
</dbReference>
<dbReference type="GO" id="GO:0008080">
    <property type="term" value="F:N-acetyltransferase activity"/>
    <property type="evidence" value="ECO:0007669"/>
    <property type="project" value="InterPro"/>
</dbReference>
<dbReference type="Pfam" id="PF00583">
    <property type="entry name" value="Acetyltransf_1"/>
    <property type="match status" value="1"/>
</dbReference>
<dbReference type="Gene3D" id="3.40.630.30">
    <property type="match status" value="1"/>
</dbReference>
<accession>A0A5Q4VD56</accession>
<dbReference type="AlphaFoldDB" id="A0A5Q4VD56"/>
<dbReference type="InterPro" id="IPR050769">
    <property type="entry name" value="NAT_camello-type"/>
</dbReference>
<protein>
    <submittedName>
        <fullName evidence="3">GNAT family N-acetyltransferase</fullName>
    </submittedName>
</protein>
<proteinExistence type="predicted"/>
<sequence>MPCPGATRLNKVLDRTPHTDQPDFVCLIGARRRSAPRLALREVFVEQVAYNQEVGALLIACDLPVADLREDCDVCFFVFRHVSEIVGVIGVEVRGDYGLLRSLAISAAHRGNGLGRKLVAFSEEWATRSNLKALYLLTTTADNFFEQLGYEELSRSDAPSAITETQQFSGLCPGSSIFMGKGLGANQALHRTSR</sequence>
<comment type="caution">
    <text evidence="3">The sequence shown here is derived from an EMBL/GenBank/DDBJ whole genome shotgun (WGS) entry which is preliminary data.</text>
</comment>
<keyword evidence="1 3" id="KW-0808">Transferase</keyword>
<evidence type="ECO:0000256" key="1">
    <source>
        <dbReference type="ARBA" id="ARBA00022679"/>
    </source>
</evidence>
<dbReference type="CDD" id="cd04301">
    <property type="entry name" value="NAT_SF"/>
    <property type="match status" value="1"/>
</dbReference>
<gene>
    <name evidence="3" type="ORF">FIM25_03535</name>
</gene>
<name>A0A5Q4VD56_9BACT</name>
<keyword evidence="4" id="KW-1185">Reference proteome</keyword>
<reference evidence="3 4" key="1">
    <citation type="submission" date="2019-06" db="EMBL/GenBank/DDBJ databases">
        <title>Desulfobotulus mexicanus sp. nov., a novel sulfate-reducing bacterium isolated from the sediment of an alkaline crater lake in Mexico.</title>
        <authorList>
            <person name="Hirschler-Rea A."/>
        </authorList>
    </citation>
    <scope>NUCLEOTIDE SEQUENCE [LARGE SCALE GENOMIC DNA]</scope>
    <source>
        <strain evidence="3 4">PAR22N</strain>
    </source>
</reference>
<evidence type="ECO:0000313" key="3">
    <source>
        <dbReference type="EMBL" id="TYT75525.1"/>
    </source>
</evidence>
<dbReference type="SUPFAM" id="SSF55729">
    <property type="entry name" value="Acyl-CoA N-acyltransferases (Nat)"/>
    <property type="match status" value="1"/>
</dbReference>
<dbReference type="InterPro" id="IPR000182">
    <property type="entry name" value="GNAT_dom"/>
</dbReference>
<dbReference type="InterPro" id="IPR016181">
    <property type="entry name" value="Acyl_CoA_acyltransferase"/>
</dbReference>
<dbReference type="PROSITE" id="PS51186">
    <property type="entry name" value="GNAT"/>
    <property type="match status" value="1"/>
</dbReference>
<dbReference type="PANTHER" id="PTHR13947:SF37">
    <property type="entry name" value="LD18367P"/>
    <property type="match status" value="1"/>
</dbReference>
<dbReference type="OrthoDB" id="5197788at2"/>
<feature type="domain" description="N-acetyltransferase" evidence="2">
    <location>
        <begin position="38"/>
        <end position="184"/>
    </location>
</feature>
<organism evidence="3 4">
    <name type="scientific">Desulfobotulus mexicanus</name>
    <dbReference type="NCBI Taxonomy" id="2586642"/>
    <lineage>
        <taxon>Bacteria</taxon>
        <taxon>Pseudomonadati</taxon>
        <taxon>Thermodesulfobacteriota</taxon>
        <taxon>Desulfobacteria</taxon>
        <taxon>Desulfobacterales</taxon>
        <taxon>Desulfobacteraceae</taxon>
        <taxon>Desulfobotulus</taxon>
    </lineage>
</organism>
<dbReference type="PANTHER" id="PTHR13947">
    <property type="entry name" value="GNAT FAMILY N-ACETYLTRANSFERASE"/>
    <property type="match status" value="1"/>
</dbReference>
<evidence type="ECO:0000259" key="2">
    <source>
        <dbReference type="PROSITE" id="PS51186"/>
    </source>
</evidence>
<evidence type="ECO:0000313" key="4">
    <source>
        <dbReference type="Proteomes" id="UP000321899"/>
    </source>
</evidence>
<dbReference type="Proteomes" id="UP000321899">
    <property type="component" value="Unassembled WGS sequence"/>
</dbReference>